<dbReference type="Pfam" id="PF07859">
    <property type="entry name" value="Abhydrolase_3"/>
    <property type="match status" value="1"/>
</dbReference>
<dbReference type="GO" id="GO:0016787">
    <property type="term" value="F:hydrolase activity"/>
    <property type="evidence" value="ECO:0007669"/>
    <property type="project" value="UniProtKB-KW"/>
</dbReference>
<evidence type="ECO:0000313" key="7">
    <source>
        <dbReference type="Proteomes" id="UP000306630"/>
    </source>
</evidence>
<evidence type="ECO:0000256" key="2">
    <source>
        <dbReference type="SAM" id="SignalP"/>
    </source>
</evidence>
<dbReference type="AlphaFoldDB" id="A0A1B1S863"/>
<proteinExistence type="predicted"/>
<feature type="domain" description="Alpha/beta hydrolase fold-3" evidence="3">
    <location>
        <begin position="82"/>
        <end position="242"/>
    </location>
</feature>
<keyword evidence="1 5" id="KW-0378">Hydrolase</keyword>
<evidence type="ECO:0000256" key="1">
    <source>
        <dbReference type="ARBA" id="ARBA00022801"/>
    </source>
</evidence>
<sequence>MKFLRKMFTAMSLGALATVSLPAQNGAPRIIRIDNPKMTVFLPPTSAATGRAVVDLPGGGYSHLATGHEGFDWVPYFNGMGIAYAVVEYTLPAGNRELPYKDATDAIKTMREHASEWGIKTDDIGIMGSSAGGHLATTVATHADTTARPDFQILFYPVISMKDEITHGGSRKSLLGEKPSEADILEYSNELKVTADTPPAIILLSDDDKGVVPANSLRYYEALHQAGVPASMVIYPSGGHGWGYKPSFKYHDAMLNQLKEWLTGF</sequence>
<evidence type="ECO:0000259" key="3">
    <source>
        <dbReference type="Pfam" id="PF07859"/>
    </source>
</evidence>
<keyword evidence="6" id="KW-1185">Reference proteome</keyword>
<accession>A0A1Z2XKI4</accession>
<evidence type="ECO:0000313" key="4">
    <source>
        <dbReference type="EMBL" id="ANU62979.2"/>
    </source>
</evidence>
<gene>
    <name evidence="4" type="ORF">A4V02_04135</name>
    <name evidence="5" type="ORF">E5333_14565</name>
</gene>
<feature type="signal peptide" evidence="2">
    <location>
        <begin position="1"/>
        <end position="17"/>
    </location>
</feature>
<reference evidence="6" key="1">
    <citation type="submission" date="2016-04" db="EMBL/GenBank/DDBJ databases">
        <title>Complete Genome Sequences of Twelve Strains of a Stable Defined Moderately Diverse Mouse Microbiota 2 (sDMDMm2).</title>
        <authorList>
            <person name="Uchimura Y."/>
            <person name="Wyss M."/>
            <person name="Brugiroux S."/>
            <person name="Limenitakis J.P."/>
            <person name="Stecher B."/>
            <person name="McCoy K.D."/>
            <person name="Macpherson A.J."/>
        </authorList>
    </citation>
    <scope>NUCLEOTIDE SEQUENCE [LARGE SCALE GENOMIC DNA]</scope>
    <source>
        <strain evidence="6">YL27</strain>
    </source>
</reference>
<reference evidence="5 7" key="3">
    <citation type="submission" date="2019-04" db="EMBL/GenBank/DDBJ databases">
        <title>Microbes associate with the intestines of laboratory mice.</title>
        <authorList>
            <person name="Navarre W."/>
            <person name="Wong E."/>
            <person name="Huang K."/>
            <person name="Tropini C."/>
            <person name="Ng K."/>
            <person name="Yu B."/>
        </authorList>
    </citation>
    <scope>NUCLEOTIDE SEQUENCE [LARGE SCALE GENOMIC DNA]</scope>
    <source>
        <strain evidence="5 7">NM06_A21</strain>
    </source>
</reference>
<dbReference type="Proteomes" id="UP000186351">
    <property type="component" value="Chromosome"/>
</dbReference>
<dbReference type="SUPFAM" id="SSF53474">
    <property type="entry name" value="alpha/beta-Hydrolases"/>
    <property type="match status" value="1"/>
</dbReference>
<dbReference type="OrthoDB" id="9796689at2"/>
<dbReference type="InterPro" id="IPR050300">
    <property type="entry name" value="GDXG_lipolytic_enzyme"/>
</dbReference>
<evidence type="ECO:0000313" key="6">
    <source>
        <dbReference type="Proteomes" id="UP000186351"/>
    </source>
</evidence>
<accession>A0A1B1S863</accession>
<organism evidence="4 6">
    <name type="scientific">Muribaculum intestinale</name>
    <dbReference type="NCBI Taxonomy" id="1796646"/>
    <lineage>
        <taxon>Bacteria</taxon>
        <taxon>Pseudomonadati</taxon>
        <taxon>Bacteroidota</taxon>
        <taxon>Bacteroidia</taxon>
        <taxon>Bacteroidales</taxon>
        <taxon>Muribaculaceae</taxon>
        <taxon>Muribaculum</taxon>
    </lineage>
</organism>
<name>A0A1B1S863_9BACT</name>
<dbReference type="PANTHER" id="PTHR48081">
    <property type="entry name" value="AB HYDROLASE SUPERFAMILY PROTEIN C4A8.06C"/>
    <property type="match status" value="1"/>
</dbReference>
<dbReference type="InterPro" id="IPR029058">
    <property type="entry name" value="AB_hydrolase_fold"/>
</dbReference>
<dbReference type="EMBL" id="CP015402">
    <property type="protein sequence ID" value="ANU62979.2"/>
    <property type="molecule type" value="Genomic_DNA"/>
</dbReference>
<keyword evidence="2" id="KW-0732">Signal</keyword>
<dbReference type="RefSeq" id="WP_068960339.1">
    <property type="nucleotide sequence ID" value="NZ_CAJTAP010000006.1"/>
</dbReference>
<dbReference type="InterPro" id="IPR013094">
    <property type="entry name" value="AB_hydrolase_3"/>
</dbReference>
<feature type="chain" id="PRO_5010731033" evidence="2">
    <location>
        <begin position="18"/>
        <end position="265"/>
    </location>
</feature>
<dbReference type="STRING" id="1796646.A4V02_04135"/>
<dbReference type="Proteomes" id="UP000306630">
    <property type="component" value="Unassembled WGS sequence"/>
</dbReference>
<evidence type="ECO:0000313" key="5">
    <source>
        <dbReference type="EMBL" id="TGY68779.1"/>
    </source>
</evidence>
<dbReference type="EMBL" id="SRYD01000086">
    <property type="protein sequence ID" value="TGY68779.1"/>
    <property type="molecule type" value="Genomic_DNA"/>
</dbReference>
<dbReference type="Gene3D" id="3.40.50.1820">
    <property type="entry name" value="alpha/beta hydrolase"/>
    <property type="match status" value="1"/>
</dbReference>
<dbReference type="KEGG" id="pary:A4V02_04135"/>
<dbReference type="PANTHER" id="PTHR48081:SF6">
    <property type="entry name" value="PEPTIDASE S9 PROLYL OLIGOPEPTIDASE CATALYTIC DOMAIN-CONTAINING PROTEIN"/>
    <property type="match status" value="1"/>
</dbReference>
<protein>
    <submittedName>
        <fullName evidence="5">Alpha/beta hydrolase</fullName>
    </submittedName>
</protein>
<reference evidence="4" key="2">
    <citation type="submission" date="2017-04" db="EMBL/GenBank/DDBJ databases">
        <title>Complete Genome Sequences of Twelve Strains of a Stable Defined Moderately Diverse Mouse Microbiota 2 (sDMDMm2).</title>
        <authorList>
            <person name="Uchimura Y."/>
            <person name="Wyss M."/>
            <person name="Brugiroux S."/>
            <person name="Limenitakis J.P."/>
            <person name="Stecher B."/>
            <person name="McCoy K.D."/>
            <person name="Macpherson A.J."/>
        </authorList>
    </citation>
    <scope>NUCLEOTIDE SEQUENCE</scope>
    <source>
        <strain evidence="4">YL27</strain>
    </source>
</reference>
<dbReference type="GeneID" id="65536035"/>